<organism evidence="2 3">
    <name type="scientific">Arthrobacter silviterrae</name>
    <dbReference type="NCBI Taxonomy" id="2026658"/>
    <lineage>
        <taxon>Bacteria</taxon>
        <taxon>Bacillati</taxon>
        <taxon>Actinomycetota</taxon>
        <taxon>Actinomycetes</taxon>
        <taxon>Micrococcales</taxon>
        <taxon>Micrococcaceae</taxon>
        <taxon>Arthrobacter</taxon>
    </lineage>
</organism>
<sequence length="252" mass="26728">MKVRKVVAGGHEVVSTDTGRAAERTAERTFLLVHGIGMGASYFASLGAALAGFGRVVAVDLPGFGDAPEPEMSLTMAELGRVVIDFVRVEGLVGTVLVGHSMGAQVVAEAAAQRPEMFPEVVLIAPTVNVHEHTAPWQLWRMAQDLFGESPRVIGVGLVNYAKAGPRWILKKLGSMLEHPMAETLPRIRAHTLVVRGSRDRVCPRGWVEEATAMIPGATMVEVAGRGHETMVKDGSAVAGYIAAHVGAVRPG</sequence>
<dbReference type="SUPFAM" id="SSF53474">
    <property type="entry name" value="alpha/beta-Hydrolases"/>
    <property type="match status" value="1"/>
</dbReference>
<evidence type="ECO:0000313" key="3">
    <source>
        <dbReference type="Proteomes" id="UP000479226"/>
    </source>
</evidence>
<reference evidence="2 3" key="1">
    <citation type="submission" date="2020-02" db="EMBL/GenBank/DDBJ databases">
        <title>Genome sequence of the type strain DSM 27180 of Arthrobacter silviterrae.</title>
        <authorList>
            <person name="Gao J."/>
            <person name="Sun J."/>
        </authorList>
    </citation>
    <scope>NUCLEOTIDE SEQUENCE [LARGE SCALE GENOMIC DNA]</scope>
    <source>
        <strain evidence="2 3">DSM 27180</strain>
    </source>
</reference>
<name>A0ABX0D906_9MICC</name>
<dbReference type="RefSeq" id="WP_165181479.1">
    <property type="nucleotide sequence ID" value="NZ_JAAKZI010000010.1"/>
</dbReference>
<gene>
    <name evidence="2" type="ORF">G6N77_07905</name>
</gene>
<evidence type="ECO:0000259" key="1">
    <source>
        <dbReference type="Pfam" id="PF12697"/>
    </source>
</evidence>
<dbReference type="InterPro" id="IPR029058">
    <property type="entry name" value="AB_hydrolase_fold"/>
</dbReference>
<proteinExistence type="predicted"/>
<keyword evidence="2" id="KW-0378">Hydrolase</keyword>
<dbReference type="InterPro" id="IPR000073">
    <property type="entry name" value="AB_hydrolase_1"/>
</dbReference>
<protein>
    <submittedName>
        <fullName evidence="2">Alpha/beta hydrolase</fullName>
    </submittedName>
</protein>
<dbReference type="GO" id="GO:0016787">
    <property type="term" value="F:hydrolase activity"/>
    <property type="evidence" value="ECO:0007669"/>
    <property type="project" value="UniProtKB-KW"/>
</dbReference>
<comment type="caution">
    <text evidence="2">The sequence shown here is derived from an EMBL/GenBank/DDBJ whole genome shotgun (WGS) entry which is preliminary data.</text>
</comment>
<dbReference type="EMBL" id="JAAKZI010000010">
    <property type="protein sequence ID" value="NGN83383.1"/>
    <property type="molecule type" value="Genomic_DNA"/>
</dbReference>
<evidence type="ECO:0000313" key="2">
    <source>
        <dbReference type="EMBL" id="NGN83383.1"/>
    </source>
</evidence>
<dbReference type="Pfam" id="PF12697">
    <property type="entry name" value="Abhydrolase_6"/>
    <property type="match status" value="1"/>
</dbReference>
<feature type="domain" description="AB hydrolase-1" evidence="1">
    <location>
        <begin position="30"/>
        <end position="232"/>
    </location>
</feature>
<dbReference type="PANTHER" id="PTHR43798">
    <property type="entry name" value="MONOACYLGLYCEROL LIPASE"/>
    <property type="match status" value="1"/>
</dbReference>
<accession>A0ABX0D906</accession>
<dbReference type="PRINTS" id="PR00111">
    <property type="entry name" value="ABHYDROLASE"/>
</dbReference>
<keyword evidence="3" id="KW-1185">Reference proteome</keyword>
<dbReference type="PANTHER" id="PTHR43798:SF5">
    <property type="entry name" value="MONOACYLGLYCEROL LIPASE ABHD6"/>
    <property type="match status" value="1"/>
</dbReference>
<dbReference type="InterPro" id="IPR050266">
    <property type="entry name" value="AB_hydrolase_sf"/>
</dbReference>
<dbReference type="Gene3D" id="3.40.50.1820">
    <property type="entry name" value="alpha/beta hydrolase"/>
    <property type="match status" value="1"/>
</dbReference>
<dbReference type="Proteomes" id="UP000479226">
    <property type="component" value="Unassembled WGS sequence"/>
</dbReference>